<dbReference type="PANTHER" id="PTHR42790">
    <property type="entry name" value="AMINOTRANSFERASE"/>
    <property type="match status" value="1"/>
</dbReference>
<dbReference type="Gene3D" id="3.40.640.10">
    <property type="entry name" value="Type I PLP-dependent aspartate aminotransferase-like (Major domain)"/>
    <property type="match status" value="1"/>
</dbReference>
<dbReference type="RefSeq" id="WP_002522750.1">
    <property type="nucleotide sequence ID" value="NZ_AP024309.1"/>
</dbReference>
<evidence type="ECO:0000313" key="7">
    <source>
        <dbReference type="Proteomes" id="UP001309299"/>
    </source>
</evidence>
<dbReference type="InterPro" id="IPR015422">
    <property type="entry name" value="PyrdxlP-dep_Trfase_small"/>
</dbReference>
<dbReference type="GO" id="GO:0008483">
    <property type="term" value="F:transaminase activity"/>
    <property type="evidence" value="ECO:0007669"/>
    <property type="project" value="UniProtKB-KW"/>
</dbReference>
<accession>A0AB35XI09</accession>
<protein>
    <submittedName>
        <fullName evidence="6">PLP-dependent aminotransferase family protein</fullName>
    </submittedName>
</protein>
<dbReference type="GO" id="GO:1901605">
    <property type="term" value="P:alpha-amino acid metabolic process"/>
    <property type="evidence" value="ECO:0007669"/>
    <property type="project" value="TreeGrafter"/>
</dbReference>
<evidence type="ECO:0000256" key="4">
    <source>
        <dbReference type="ARBA" id="ARBA00022898"/>
    </source>
</evidence>
<dbReference type="InterPro" id="IPR015421">
    <property type="entry name" value="PyrdxlP-dep_Trfase_major"/>
</dbReference>
<evidence type="ECO:0000259" key="5">
    <source>
        <dbReference type="Pfam" id="PF00155"/>
    </source>
</evidence>
<dbReference type="AlphaFoldDB" id="A0AB35XI09"/>
<gene>
    <name evidence="6" type="ORF">V7F78_06925</name>
</gene>
<feature type="domain" description="Aminotransferase class I/classII large" evidence="5">
    <location>
        <begin position="49"/>
        <end position="384"/>
    </location>
</feature>
<proteinExistence type="predicted"/>
<evidence type="ECO:0000256" key="1">
    <source>
        <dbReference type="ARBA" id="ARBA00001933"/>
    </source>
</evidence>
<dbReference type="InterPro" id="IPR004839">
    <property type="entry name" value="Aminotransferase_I/II_large"/>
</dbReference>
<name>A0AB35XI09_9ACTN</name>
<keyword evidence="3" id="KW-0808">Transferase</keyword>
<dbReference type="Gene3D" id="3.90.1150.10">
    <property type="entry name" value="Aspartate Aminotransferase, domain 1"/>
    <property type="match status" value="1"/>
</dbReference>
<dbReference type="CDD" id="cd00609">
    <property type="entry name" value="AAT_like"/>
    <property type="match status" value="1"/>
</dbReference>
<keyword evidence="4" id="KW-0663">Pyridoxal phosphate</keyword>
<comment type="caution">
    <text evidence="6">The sequence shown here is derived from an EMBL/GenBank/DDBJ whole genome shotgun (WGS) entry which is preliminary data.</text>
</comment>
<reference evidence="6" key="1">
    <citation type="submission" date="2024-02" db="EMBL/GenBank/DDBJ databases">
        <title>Bacterial skin colonization with Propionibacterium avidum as a risk factor for Periprosthetic Joint Infections - a single-center prospective study.</title>
        <authorList>
            <person name="Achermann Y."/>
        </authorList>
    </citation>
    <scope>NUCLEOTIDE SEQUENCE</scope>
    <source>
        <strain evidence="6">PAVI-2017310195</strain>
    </source>
</reference>
<dbReference type="PANTHER" id="PTHR42790:SF19">
    <property type="entry name" value="KYNURENINE_ALPHA-AMINOADIPATE AMINOTRANSFERASE, MITOCHONDRIAL"/>
    <property type="match status" value="1"/>
</dbReference>
<dbReference type="InterPro" id="IPR050859">
    <property type="entry name" value="Class-I_PLP-dep_aminotransf"/>
</dbReference>
<evidence type="ECO:0000256" key="3">
    <source>
        <dbReference type="ARBA" id="ARBA00022679"/>
    </source>
</evidence>
<dbReference type="Pfam" id="PF00155">
    <property type="entry name" value="Aminotran_1_2"/>
    <property type="match status" value="1"/>
</dbReference>
<organism evidence="6 7">
    <name type="scientific">Cutibacterium avidum</name>
    <dbReference type="NCBI Taxonomy" id="33010"/>
    <lineage>
        <taxon>Bacteria</taxon>
        <taxon>Bacillati</taxon>
        <taxon>Actinomycetota</taxon>
        <taxon>Actinomycetes</taxon>
        <taxon>Propionibacteriales</taxon>
        <taxon>Propionibacteriaceae</taxon>
        <taxon>Cutibacterium</taxon>
    </lineage>
</organism>
<dbReference type="SUPFAM" id="SSF53383">
    <property type="entry name" value="PLP-dependent transferases"/>
    <property type="match status" value="1"/>
</dbReference>
<evidence type="ECO:0000256" key="2">
    <source>
        <dbReference type="ARBA" id="ARBA00022576"/>
    </source>
</evidence>
<evidence type="ECO:0000313" key="6">
    <source>
        <dbReference type="EMBL" id="MEH1546742.1"/>
    </source>
</evidence>
<keyword evidence="2 6" id="KW-0032">Aminotransferase</keyword>
<dbReference type="GO" id="GO:0030170">
    <property type="term" value="F:pyridoxal phosphate binding"/>
    <property type="evidence" value="ECO:0007669"/>
    <property type="project" value="InterPro"/>
</dbReference>
<dbReference type="Proteomes" id="UP001309299">
    <property type="component" value="Unassembled WGS sequence"/>
</dbReference>
<dbReference type="InterPro" id="IPR015424">
    <property type="entry name" value="PyrdxlP-dep_Trfase"/>
</dbReference>
<comment type="cofactor">
    <cofactor evidence="1">
        <name>pyridoxal 5'-phosphate</name>
        <dbReference type="ChEBI" id="CHEBI:597326"/>
    </cofactor>
</comment>
<dbReference type="EMBL" id="JBAKUA010000008">
    <property type="protein sequence ID" value="MEH1546742.1"/>
    <property type="molecule type" value="Genomic_DNA"/>
</dbReference>
<sequence>MTTMVPCRRVEMPQLFDHIPGSISLSGGLPDLSVLPSNQIAELTSRIMRLGSRILLQYSTPSVSSSLVPAILDLAERTCMSPDPRNLIPTAGSQLGLAMVINAFDGDEIICDCATYPGALAAFASAGVETTGVASDEEGLNPDALAHAVAEGRANGRRIAAVYTTPTFQNPTGSVQSENRRAALLKVCADNDLLLIEDDPYGMLSFDGQTWPALKSMDPQRVIYLGTFSKVFAPGVRSGWIDPPANLVEKLRAVCEIMTLSPSALNQAIIGEYHRRHGWDELLEGYRASYRDRARLLIGALEAELARTNCTGTWTWREPRGGFYLWLENVASTSGIDVARRAADNGVAVVPGKHFDAAGHDSPSLRVSFSNSRPADLVEGARRLARALVGEDVQK</sequence>